<dbReference type="RefSeq" id="WP_073596042.1">
    <property type="nucleotide sequence ID" value="NZ_MRCE01000032.1"/>
</dbReference>
<proteinExistence type="predicted"/>
<dbReference type="STRING" id="454136.NIES2119_24115"/>
<evidence type="ECO:0000313" key="7">
    <source>
        <dbReference type="EMBL" id="OKH33149.1"/>
    </source>
</evidence>
<dbReference type="InterPro" id="IPR051539">
    <property type="entry name" value="T4SS-coupling_protein"/>
</dbReference>
<keyword evidence="4" id="KW-1133">Transmembrane helix</keyword>
<dbReference type="PANTHER" id="PTHR37937:SF1">
    <property type="entry name" value="CONJUGATIVE TRANSFER: DNA TRANSPORT"/>
    <property type="match status" value="1"/>
</dbReference>
<dbReference type="Gene3D" id="3.40.50.300">
    <property type="entry name" value="P-loop containing nucleotide triphosphate hydrolases"/>
    <property type="match status" value="2"/>
</dbReference>
<feature type="domain" description="Type IV secretion system coupling protein TraD DNA-binding" evidence="6">
    <location>
        <begin position="137"/>
        <end position="522"/>
    </location>
</feature>
<dbReference type="CDD" id="cd01127">
    <property type="entry name" value="TrwB_TraG_TraD_VirD4"/>
    <property type="match status" value="2"/>
</dbReference>
<keyword evidence="5" id="KW-0472">Membrane</keyword>
<comment type="subcellular location">
    <subcellularLocation>
        <location evidence="1">Cell membrane</location>
        <topology evidence="1">Multi-pass membrane protein</topology>
    </subcellularLocation>
</comment>
<evidence type="ECO:0000256" key="1">
    <source>
        <dbReference type="ARBA" id="ARBA00004651"/>
    </source>
</evidence>
<evidence type="ECO:0000259" key="6">
    <source>
        <dbReference type="Pfam" id="PF10412"/>
    </source>
</evidence>
<dbReference type="PANTHER" id="PTHR37937">
    <property type="entry name" value="CONJUGATIVE TRANSFER: DNA TRANSPORT"/>
    <property type="match status" value="1"/>
</dbReference>
<dbReference type="GO" id="GO:0005886">
    <property type="term" value="C:plasma membrane"/>
    <property type="evidence" value="ECO:0007669"/>
    <property type="project" value="UniProtKB-SubCell"/>
</dbReference>
<evidence type="ECO:0000256" key="4">
    <source>
        <dbReference type="ARBA" id="ARBA00022989"/>
    </source>
</evidence>
<evidence type="ECO:0000256" key="3">
    <source>
        <dbReference type="ARBA" id="ARBA00022692"/>
    </source>
</evidence>
<gene>
    <name evidence="7" type="ORF">NIES2119_24115</name>
</gene>
<comment type="caution">
    <text evidence="7">The sequence shown here is derived from an EMBL/GenBank/DDBJ whole genome shotgun (WGS) entry which is preliminary data.</text>
</comment>
<organism evidence="7 8">
    <name type="scientific">[Phormidium ambiguum] IAM M-71</name>
    <dbReference type="NCBI Taxonomy" id="454136"/>
    <lineage>
        <taxon>Bacteria</taxon>
        <taxon>Bacillati</taxon>
        <taxon>Cyanobacteriota</taxon>
        <taxon>Cyanophyceae</taxon>
        <taxon>Oscillatoriophycideae</taxon>
        <taxon>Aerosakkonematales</taxon>
        <taxon>Aerosakkonemataceae</taxon>
        <taxon>Floridanema</taxon>
    </lineage>
</organism>
<dbReference type="OrthoDB" id="102453at2"/>
<evidence type="ECO:0000256" key="5">
    <source>
        <dbReference type="ARBA" id="ARBA00023136"/>
    </source>
</evidence>
<dbReference type="Proteomes" id="UP000185860">
    <property type="component" value="Unassembled WGS sequence"/>
</dbReference>
<dbReference type="AlphaFoldDB" id="A0A1U7I9M3"/>
<keyword evidence="2" id="KW-1003">Cell membrane</keyword>
<keyword evidence="3" id="KW-0812">Transmembrane</keyword>
<evidence type="ECO:0000313" key="8">
    <source>
        <dbReference type="Proteomes" id="UP000185860"/>
    </source>
</evidence>
<dbReference type="InterPro" id="IPR019476">
    <property type="entry name" value="T4SS_TraD_DNA-bd"/>
</dbReference>
<dbReference type="SUPFAM" id="SSF52540">
    <property type="entry name" value="P-loop containing nucleoside triphosphate hydrolases"/>
    <property type="match status" value="1"/>
</dbReference>
<protein>
    <submittedName>
        <fullName evidence="7">TRAG family protein</fullName>
    </submittedName>
</protein>
<reference evidence="7 8" key="1">
    <citation type="submission" date="2016-11" db="EMBL/GenBank/DDBJ databases">
        <title>Draft Genome Sequences of Nine Cyanobacterial Strains from Diverse Habitats.</title>
        <authorList>
            <person name="Zhu T."/>
            <person name="Hou S."/>
            <person name="Lu X."/>
            <person name="Hess W.R."/>
        </authorList>
    </citation>
    <scope>NUCLEOTIDE SEQUENCE [LARGE SCALE GENOMIC DNA]</scope>
    <source>
        <strain evidence="7 8">IAM M-71</strain>
    </source>
</reference>
<dbReference type="EMBL" id="MRCE01000032">
    <property type="protein sequence ID" value="OKH33149.1"/>
    <property type="molecule type" value="Genomic_DNA"/>
</dbReference>
<sequence length="642" mass="70739">MQNHQFIVQQNPQPILLQTTSQPAKRPLIGIEFSGLIGQFMNPEGLGMLGMFLGLIIFSKLVGTGKGKVTSGRLCGVAEKMTATGLSLKQIKEKKRQPVTLWSGSPSYWLPGKLKGLSSYLQTLLSASPTVWFPHAERGILVIGAPGSGKTFSVIDRLVESAFQQGFPVIIYDKKGEQMKLHAPLAVRYGYDVQVFAPGETYSGVINPLDFMRDAQDAVMAAEIGSVIARNASLGDSKGNEFFEKAGELMAKGLVQLAKGSPYPDLAMVYAIIQLPDLVKRIHHAVHRPDGHPLKMDRWIAASFSQLLSSKDAEKTVAGIKATAEATYSAFIQKDLLRAFIGQSTIPIVLSGKKCIIFKLDDQRRAVVGPLLAAAIHLCVVSNLSKQRKDPFVYCLDEFPSLKFDRMDQWANEYRSAGGVPIVGIQSLNQLYNLYGDKKGAAIASALSTHVLFNPGDYDTAEKYSKRYGEVEVLVKNRSTGSSMGHQTSRSVNWNEQLQKKPLISVDEILRFPQGKCVITSPAYGSGTEALFPYPLKVPVKPSDLKRAKESEALWDTNIRSQLEKRAYWHSLDPKTKQSIDIDTELDNRIRAAYELLPLPNDPTEPVTTADVKSDQKATGKIAMGKFRELLKKRAINGNRDE</sequence>
<dbReference type="InterPro" id="IPR027417">
    <property type="entry name" value="P-loop_NTPase"/>
</dbReference>
<name>A0A1U7I9M3_9CYAN</name>
<evidence type="ECO:0000256" key="2">
    <source>
        <dbReference type="ARBA" id="ARBA00022475"/>
    </source>
</evidence>
<accession>A0A1U7I9M3</accession>
<dbReference type="Pfam" id="PF10412">
    <property type="entry name" value="TrwB_AAD_bind"/>
    <property type="match status" value="1"/>
</dbReference>